<dbReference type="AlphaFoldDB" id="A0A2V2YY29"/>
<dbReference type="EMBL" id="QGTQ01000020">
    <property type="protein sequence ID" value="PWV97861.1"/>
    <property type="molecule type" value="Genomic_DNA"/>
</dbReference>
<sequence>MCRALANSRLKKWSISCSATHRNVILHNQHLGTVGGTEKSQGGIRDRADRERWEEARHGYIQTVIRVSSRE</sequence>
<dbReference type="Proteomes" id="UP000246635">
    <property type="component" value="Unassembled WGS sequence"/>
</dbReference>
<comment type="caution">
    <text evidence="1">The sequence shown here is derived from an EMBL/GenBank/DDBJ whole genome shotgun (WGS) entry which is preliminary data.</text>
</comment>
<name>A0A2V2YY29_9BACL</name>
<reference evidence="1 2" key="1">
    <citation type="submission" date="2018-05" db="EMBL/GenBank/DDBJ databases">
        <title>Genomic Encyclopedia of Type Strains, Phase III (KMG-III): the genomes of soil and plant-associated and newly described type strains.</title>
        <authorList>
            <person name="Whitman W."/>
        </authorList>
    </citation>
    <scope>NUCLEOTIDE SEQUENCE [LARGE SCALE GENOMIC DNA]</scope>
    <source>
        <strain evidence="1 2">CECT 5696</strain>
    </source>
</reference>
<proteinExistence type="predicted"/>
<evidence type="ECO:0000313" key="1">
    <source>
        <dbReference type="EMBL" id="PWV97861.1"/>
    </source>
</evidence>
<organism evidence="1 2">
    <name type="scientific">Paenibacillus cellulosilyticus</name>
    <dbReference type="NCBI Taxonomy" id="375489"/>
    <lineage>
        <taxon>Bacteria</taxon>
        <taxon>Bacillati</taxon>
        <taxon>Bacillota</taxon>
        <taxon>Bacilli</taxon>
        <taxon>Bacillales</taxon>
        <taxon>Paenibacillaceae</taxon>
        <taxon>Paenibacillus</taxon>
    </lineage>
</organism>
<accession>A0A2V2YY29</accession>
<gene>
    <name evidence="1" type="ORF">DFQ01_12048</name>
</gene>
<protein>
    <submittedName>
        <fullName evidence="1">Uncharacterized protein</fullName>
    </submittedName>
</protein>
<keyword evidence="2" id="KW-1185">Reference proteome</keyword>
<evidence type="ECO:0000313" key="2">
    <source>
        <dbReference type="Proteomes" id="UP000246635"/>
    </source>
</evidence>